<sequence length="138" mass="15268">MANSMYVPLREIPENLQGLRTTLVRALSEFGLTLSGMKFSKFPEATGKLLDDFVLLDGGEGQQCWISFTECSVELSGRENYTYMANVQTRGVWDFAGAVAYGLCSMSGYVVFNDAGQLDGQEEYTPEALRNTLLGRLK</sequence>
<reference evidence="1" key="1">
    <citation type="journal article" date="2010" name="BMC Genomics">
        <title>Genomes of three tomato pathogens within the Ralstonia solanacearum species complex reveal significant evolutionary divergence.</title>
        <authorList>
            <person name="Remenant B."/>
            <person name="Coupat-Goutaland B."/>
            <person name="Guidot A."/>
            <person name="Cellier G."/>
            <person name="Wicker E."/>
            <person name="Allen C."/>
            <person name="Fegan M."/>
            <person name="Pruvost O."/>
            <person name="Elbaz M."/>
            <person name="Calteau A."/>
            <person name="Salvignol G."/>
            <person name="Mornico D."/>
            <person name="Mangenot S."/>
            <person name="Barbe V."/>
            <person name="Medigue C."/>
            <person name="Prior P."/>
        </authorList>
    </citation>
    <scope>NUCLEOTIDE SEQUENCE [LARGE SCALE GENOMIC DNA]</scope>
    <source>
        <strain evidence="1">CFBP2957</strain>
        <plasmid evidence="1">RCFBPv3_mp</plasmid>
    </source>
</reference>
<dbReference type="EMBL" id="FP885907">
    <property type="protein sequence ID" value="CBJ53996.1"/>
    <property type="molecule type" value="Genomic_DNA"/>
</dbReference>
<dbReference type="AlphaFoldDB" id="D8P510"/>
<geneLocation type="plasmid" evidence="1">
    <name>RCFBPv3_mp</name>
</geneLocation>
<evidence type="ECO:0000313" key="1">
    <source>
        <dbReference type="EMBL" id="CBJ53996.1"/>
    </source>
</evidence>
<keyword evidence="1" id="KW-0614">Plasmid</keyword>
<dbReference type="RefSeq" id="WP_013208489.1">
    <property type="nucleotide sequence ID" value="NC_014309.1"/>
</dbReference>
<organism evidence="1">
    <name type="scientific">Ralstonia solanacearum CFBP2957</name>
    <dbReference type="NCBI Taxonomy" id="859656"/>
    <lineage>
        <taxon>Bacteria</taxon>
        <taxon>Pseudomonadati</taxon>
        <taxon>Pseudomonadota</taxon>
        <taxon>Betaproteobacteria</taxon>
        <taxon>Burkholderiales</taxon>
        <taxon>Burkholderiaceae</taxon>
        <taxon>Ralstonia</taxon>
        <taxon>Ralstonia solanacearum species complex</taxon>
    </lineage>
</organism>
<proteinExistence type="predicted"/>
<name>D8P510_RALSL</name>
<protein>
    <submittedName>
        <fullName evidence="1">Uncharacterized protein</fullName>
    </submittedName>
</protein>
<reference evidence="1" key="2">
    <citation type="submission" date="2010-02" db="EMBL/GenBank/DDBJ databases">
        <authorList>
            <person name="Genoscope - CEA"/>
        </authorList>
    </citation>
    <scope>NUCLEOTIDE SEQUENCE</scope>
    <source>
        <strain evidence="1">CFBP2957</strain>
        <plasmid evidence="1">RCFBPv3_mp</plasmid>
    </source>
</reference>
<accession>D8P510</accession>
<gene>
    <name evidence="1" type="ORF">RCFBP_mp20570</name>
</gene>